<dbReference type="PANTHER" id="PTHR48449">
    <property type="entry name" value="DUF1985 DOMAIN-CONTAINING PROTEIN"/>
    <property type="match status" value="1"/>
</dbReference>
<gene>
    <name evidence="3" type="ORF">Ddye_001888</name>
</gene>
<sequence length="562" mass="64995">MSGDESRRLRETSVANDNHHEEPPMTSRRRRGDGDDDDDAQSPTIYTYSSHLTLGYELLCSIGYEYMTGMTSVLSWLLLKENIDYDQFLKVQKNKWTQETLINVGCRLKYICNIKDILRKEGKLAEFMASCFKQFRQFPTNWLFSTQILHNLLLREIKIDSASENELWFLVGGKKARFGQREFCLVTGLWFGEISEIINMPYVANENGIHKRYWPEEEVKDLKLSTVYDRFVASNFLDAEDSLKMTLFLIANNVLFGQSFDKKVTPWLFNLVNDLDAFDGFAWGHYVFKMTQHYLRHGFRSRNSKKGYGKVRYRLYDFPWAVEADVKEILEATDDEARSDYWVRVDYNMMESLQFIPLVEMEMKEKHELLDEGDDGDDGVVGDGDDGAATSKRALKRKEPRSRGGDRITELLEAVRAIPDVLDAVVKQEVSNLPGELRSLVQEIQSSRGQSNQEAPLTVVRDPSLPREEYMSPFIDPIWASVKKLQQDKSKYDQFKRKTKPVRRNVGTEESVDKSFFLWNWKILPSGFPLMIRLIMVLVTNRDEDSLGGCIHNCVFPAVLGN</sequence>
<evidence type="ECO:0000313" key="4">
    <source>
        <dbReference type="Proteomes" id="UP001280121"/>
    </source>
</evidence>
<name>A0AAD9XPD8_9ROSI</name>
<evidence type="ECO:0000313" key="3">
    <source>
        <dbReference type="EMBL" id="KAK2663314.1"/>
    </source>
</evidence>
<organism evidence="3 4">
    <name type="scientific">Dipteronia dyeriana</name>
    <dbReference type="NCBI Taxonomy" id="168575"/>
    <lineage>
        <taxon>Eukaryota</taxon>
        <taxon>Viridiplantae</taxon>
        <taxon>Streptophyta</taxon>
        <taxon>Embryophyta</taxon>
        <taxon>Tracheophyta</taxon>
        <taxon>Spermatophyta</taxon>
        <taxon>Magnoliopsida</taxon>
        <taxon>eudicotyledons</taxon>
        <taxon>Gunneridae</taxon>
        <taxon>Pentapetalae</taxon>
        <taxon>rosids</taxon>
        <taxon>malvids</taxon>
        <taxon>Sapindales</taxon>
        <taxon>Sapindaceae</taxon>
        <taxon>Hippocastanoideae</taxon>
        <taxon>Acereae</taxon>
        <taxon>Dipteronia</taxon>
    </lineage>
</organism>
<protein>
    <recommendedName>
        <fullName evidence="2">DUF1985 domain-containing protein</fullName>
    </recommendedName>
</protein>
<accession>A0AAD9XPD8</accession>
<comment type="caution">
    <text evidence="3">The sequence shown here is derived from an EMBL/GenBank/DDBJ whole genome shotgun (WGS) entry which is preliminary data.</text>
</comment>
<dbReference type="Proteomes" id="UP001280121">
    <property type="component" value="Unassembled WGS sequence"/>
</dbReference>
<feature type="region of interest" description="Disordered" evidence="1">
    <location>
        <begin position="1"/>
        <end position="40"/>
    </location>
</feature>
<evidence type="ECO:0000256" key="1">
    <source>
        <dbReference type="SAM" id="MobiDB-lite"/>
    </source>
</evidence>
<feature type="compositionally biased region" description="Basic and acidic residues" evidence="1">
    <location>
        <begin position="1"/>
        <end position="23"/>
    </location>
</feature>
<reference evidence="3" key="1">
    <citation type="journal article" date="2023" name="Plant J.">
        <title>Genome sequences and population genomics provide insights into the demographic history, inbreeding, and mutation load of two 'living fossil' tree species of Dipteronia.</title>
        <authorList>
            <person name="Feng Y."/>
            <person name="Comes H.P."/>
            <person name="Chen J."/>
            <person name="Zhu S."/>
            <person name="Lu R."/>
            <person name="Zhang X."/>
            <person name="Li P."/>
            <person name="Qiu J."/>
            <person name="Olsen K.M."/>
            <person name="Qiu Y."/>
        </authorList>
    </citation>
    <scope>NUCLEOTIDE SEQUENCE</scope>
    <source>
        <strain evidence="3">KIB01</strain>
    </source>
</reference>
<keyword evidence="4" id="KW-1185">Reference proteome</keyword>
<feature type="compositionally biased region" description="Acidic residues" evidence="1">
    <location>
        <begin position="371"/>
        <end position="386"/>
    </location>
</feature>
<dbReference type="Pfam" id="PF09331">
    <property type="entry name" value="DUF1985"/>
    <property type="match status" value="1"/>
</dbReference>
<dbReference type="PANTHER" id="PTHR48449:SF1">
    <property type="entry name" value="DUF1985 DOMAIN-CONTAINING PROTEIN"/>
    <property type="match status" value="1"/>
</dbReference>
<dbReference type="AlphaFoldDB" id="A0AAD9XPD8"/>
<feature type="domain" description="DUF1985" evidence="2">
    <location>
        <begin position="153"/>
        <end position="291"/>
    </location>
</feature>
<dbReference type="InterPro" id="IPR015410">
    <property type="entry name" value="DUF1985"/>
</dbReference>
<dbReference type="EMBL" id="JANJYI010000001">
    <property type="protein sequence ID" value="KAK2663314.1"/>
    <property type="molecule type" value="Genomic_DNA"/>
</dbReference>
<feature type="region of interest" description="Disordered" evidence="1">
    <location>
        <begin position="370"/>
        <end position="403"/>
    </location>
</feature>
<evidence type="ECO:0000259" key="2">
    <source>
        <dbReference type="Pfam" id="PF09331"/>
    </source>
</evidence>
<proteinExistence type="predicted"/>